<gene>
    <name evidence="2" type="ORF">A3J65_00125</name>
</gene>
<dbReference type="SUPFAM" id="SSF52980">
    <property type="entry name" value="Restriction endonuclease-like"/>
    <property type="match status" value="1"/>
</dbReference>
<reference evidence="2 3" key="1">
    <citation type="journal article" date="2016" name="Nat. Commun.">
        <title>Thousands of microbial genomes shed light on interconnected biogeochemical processes in an aquifer system.</title>
        <authorList>
            <person name="Anantharaman K."/>
            <person name="Brown C.T."/>
            <person name="Hug L.A."/>
            <person name="Sharon I."/>
            <person name="Castelle C.J."/>
            <person name="Probst A.J."/>
            <person name="Thomas B.C."/>
            <person name="Singh A."/>
            <person name="Wilkins M.J."/>
            <person name="Karaoz U."/>
            <person name="Brodie E.L."/>
            <person name="Williams K.H."/>
            <person name="Hubbard S.S."/>
            <person name="Banfield J.F."/>
        </authorList>
    </citation>
    <scope>NUCLEOTIDE SEQUENCE [LARGE SCALE GENOMIC DNA]</scope>
</reference>
<accession>A0A1G1YDI8</accession>
<dbReference type="Proteomes" id="UP000178501">
    <property type="component" value="Unassembled WGS sequence"/>
</dbReference>
<sequence>MTLIEIVPPLFEGRTGGGKIFNRKEGKRIRQKLRSGNYVPVEALVWSIMKKKQLKGYKFRRQYGAGKYVIDFYCPKLKLAVEIDGQTHSDQMARIYDCERQKYIESLGIKFLRFSNYEVYENLDAVIEKIKAVLP</sequence>
<dbReference type="EMBL" id="MHIK01000063">
    <property type="protein sequence ID" value="OGY50339.1"/>
    <property type="molecule type" value="Genomic_DNA"/>
</dbReference>
<dbReference type="InterPro" id="IPR047216">
    <property type="entry name" value="Endonuclease_DUF559_bact"/>
</dbReference>
<dbReference type="CDD" id="cd01038">
    <property type="entry name" value="Endonuclease_DUF559"/>
    <property type="match status" value="1"/>
</dbReference>
<evidence type="ECO:0000313" key="3">
    <source>
        <dbReference type="Proteomes" id="UP000178501"/>
    </source>
</evidence>
<dbReference type="Pfam" id="PF04480">
    <property type="entry name" value="DUF559"/>
    <property type="match status" value="1"/>
</dbReference>
<dbReference type="PANTHER" id="PTHR38590:SF1">
    <property type="entry name" value="BLL0828 PROTEIN"/>
    <property type="match status" value="1"/>
</dbReference>
<dbReference type="AlphaFoldDB" id="A0A1G1YDI8"/>
<dbReference type="InterPro" id="IPR007569">
    <property type="entry name" value="DUF559"/>
</dbReference>
<dbReference type="PANTHER" id="PTHR38590">
    <property type="entry name" value="BLL0828 PROTEIN"/>
    <property type="match status" value="1"/>
</dbReference>
<evidence type="ECO:0000313" key="2">
    <source>
        <dbReference type="EMBL" id="OGY50339.1"/>
    </source>
</evidence>
<feature type="domain" description="DUF559" evidence="1">
    <location>
        <begin position="30"/>
        <end position="134"/>
    </location>
</feature>
<protein>
    <recommendedName>
        <fullName evidence="1">DUF559 domain-containing protein</fullName>
    </recommendedName>
</protein>
<name>A0A1G1YDI8_9BACT</name>
<comment type="caution">
    <text evidence="2">The sequence shown here is derived from an EMBL/GenBank/DDBJ whole genome shotgun (WGS) entry which is preliminary data.</text>
</comment>
<dbReference type="Gene3D" id="3.40.960.10">
    <property type="entry name" value="VSR Endonuclease"/>
    <property type="match status" value="1"/>
</dbReference>
<organism evidence="2 3">
    <name type="scientific">Candidatus Buchananbacteria bacterium RIFCSPHIGHO2_02_FULL_45_11b</name>
    <dbReference type="NCBI Taxonomy" id="1797541"/>
    <lineage>
        <taxon>Bacteria</taxon>
        <taxon>Candidatus Buchananiibacteriota</taxon>
    </lineage>
</organism>
<dbReference type="InterPro" id="IPR011335">
    <property type="entry name" value="Restrct_endonuc-II-like"/>
</dbReference>
<evidence type="ECO:0000259" key="1">
    <source>
        <dbReference type="Pfam" id="PF04480"/>
    </source>
</evidence>
<proteinExistence type="predicted"/>